<keyword evidence="1" id="KW-0812">Transmembrane</keyword>
<name>A0A6U6G5W3_9STRA</name>
<dbReference type="EMBL" id="HBKQ01032897">
    <property type="protein sequence ID" value="CAE2253220.1"/>
    <property type="molecule type" value="Transcribed_RNA"/>
</dbReference>
<keyword evidence="1" id="KW-1133">Transmembrane helix</keyword>
<evidence type="ECO:0000256" key="1">
    <source>
        <dbReference type="SAM" id="Phobius"/>
    </source>
</evidence>
<evidence type="ECO:0000313" key="2">
    <source>
        <dbReference type="EMBL" id="CAE2253220.1"/>
    </source>
</evidence>
<organism evidence="3">
    <name type="scientific">Odontella aurita</name>
    <dbReference type="NCBI Taxonomy" id="265563"/>
    <lineage>
        <taxon>Eukaryota</taxon>
        <taxon>Sar</taxon>
        <taxon>Stramenopiles</taxon>
        <taxon>Ochrophyta</taxon>
        <taxon>Bacillariophyta</taxon>
        <taxon>Mediophyceae</taxon>
        <taxon>Biddulphiophycidae</taxon>
        <taxon>Eupodiscales</taxon>
        <taxon>Odontellaceae</taxon>
        <taxon>Odontella</taxon>
    </lineage>
</organism>
<dbReference type="AlphaFoldDB" id="A0A6U6G5W3"/>
<dbReference type="EMBL" id="HBKQ01032908">
    <property type="protein sequence ID" value="CAE2253242.1"/>
    <property type="molecule type" value="Transcribed_RNA"/>
</dbReference>
<gene>
    <name evidence="2" type="ORF">OAUR00152_LOCUS22460</name>
    <name evidence="3" type="ORF">OAUR00152_LOCUS22470</name>
</gene>
<accession>A0A6U6G5W3</accession>
<proteinExistence type="predicted"/>
<sequence length="105" mass="12341">MKNRDNQEKSTNALDKKSTAIRDFWGHLVSPEPIWRAISTIFCFARFTDILWWLVMAKIRTEERLRGGDGHICSNISEKRPSPKIEVYQESLTEEYGYRASFRSQ</sequence>
<feature type="transmembrane region" description="Helical" evidence="1">
    <location>
        <begin position="34"/>
        <end position="56"/>
    </location>
</feature>
<evidence type="ECO:0000313" key="3">
    <source>
        <dbReference type="EMBL" id="CAE2253242.1"/>
    </source>
</evidence>
<protein>
    <submittedName>
        <fullName evidence="3">Uncharacterized protein</fullName>
    </submittedName>
</protein>
<keyword evidence="1" id="KW-0472">Membrane</keyword>
<reference evidence="3" key="1">
    <citation type="submission" date="2021-01" db="EMBL/GenBank/DDBJ databases">
        <authorList>
            <person name="Corre E."/>
            <person name="Pelletier E."/>
            <person name="Niang G."/>
            <person name="Scheremetjew M."/>
            <person name="Finn R."/>
            <person name="Kale V."/>
            <person name="Holt S."/>
            <person name="Cochrane G."/>
            <person name="Meng A."/>
            <person name="Brown T."/>
            <person name="Cohen L."/>
        </authorList>
    </citation>
    <scope>NUCLEOTIDE SEQUENCE</scope>
    <source>
        <strain evidence="3">Isolate 1302-5</strain>
    </source>
</reference>